<comment type="similarity">
    <text evidence="1">Belongs to the carotenoid/retinoid oxidoreductase family.</text>
</comment>
<gene>
    <name evidence="3" type="ORF">G3M70_05320</name>
</gene>
<feature type="domain" description="Amine oxidase" evidence="2">
    <location>
        <begin position="22"/>
        <end position="440"/>
    </location>
</feature>
<organism evidence="3 4">
    <name type="scientific">Candidatus Nitronauta litoralis</name>
    <dbReference type="NCBI Taxonomy" id="2705533"/>
    <lineage>
        <taxon>Bacteria</taxon>
        <taxon>Pseudomonadati</taxon>
        <taxon>Nitrospinota/Tectimicrobiota group</taxon>
        <taxon>Nitrospinota</taxon>
        <taxon>Nitrospinia</taxon>
        <taxon>Nitrospinales</taxon>
        <taxon>Nitrospinaceae</taxon>
        <taxon>Candidatus Nitronauta</taxon>
    </lineage>
</organism>
<dbReference type="PANTHER" id="PTHR43734">
    <property type="entry name" value="PHYTOENE DESATURASE"/>
    <property type="match status" value="1"/>
</dbReference>
<dbReference type="EMBL" id="CP048685">
    <property type="protein sequence ID" value="QPJ61339.1"/>
    <property type="molecule type" value="Genomic_DNA"/>
</dbReference>
<sequence>MAKNWLKGVHSAYDTIIIGSGLGGMTAANLLAKCGHRVLILEHHYNFGGLATWFKRKGGHILDISLHGFPIGMIKTCRKYWSREVADSIVRLKNIRFDNPQFSFGTSFDKEDFTRLMRERFGVLKETVDEFFQTARNMNFFDDLSMTTRDLFEKFFPGRNDIHRLLMEPITYANGSTLNDPAITYGIVFSNFMDKGVYTFKGGTDQLIKKMKKELKKNGVDVRNHCLVDKILIEDKQVKGVRVNGRKIFSEAVLSNSNILSTINKLAGHEHFSPTFLDEVKKVRLNDSSCQVYMGIKKGETIPNVGDLLFTSEEDQFTSESLLEPKTRSRTFSFYYPETRPGLNQYAIVSSTNARYKDWAHLSEEDYISKKEELIEETLDCLEKYVPDVRKKIDHIEASTPTTFQRYTMHPGGVSFGTKFEGLKVSKDLPKQIAGLFHAGSVGIIMSGWLGAANYGVIVANEVDKFLRSVRQPKEKLETANV</sequence>
<evidence type="ECO:0000313" key="3">
    <source>
        <dbReference type="EMBL" id="QPJ61339.1"/>
    </source>
</evidence>
<reference evidence="3 4" key="1">
    <citation type="submission" date="2020-02" db="EMBL/GenBank/DDBJ databases">
        <title>Genomic and physiological characterization of two novel Nitrospinaceae genera.</title>
        <authorList>
            <person name="Mueller A.J."/>
            <person name="Jung M.-Y."/>
            <person name="Strachan C.R."/>
            <person name="Herbold C.W."/>
            <person name="Kirkegaard R.H."/>
            <person name="Daims H."/>
        </authorList>
    </citation>
    <scope>NUCLEOTIDE SEQUENCE [LARGE SCALE GENOMIC DNA]</scope>
    <source>
        <strain evidence="3">EB</strain>
    </source>
</reference>
<evidence type="ECO:0000256" key="1">
    <source>
        <dbReference type="ARBA" id="ARBA00006046"/>
    </source>
</evidence>
<dbReference type="InterPro" id="IPR002937">
    <property type="entry name" value="Amino_oxidase"/>
</dbReference>
<dbReference type="AlphaFoldDB" id="A0A7T0FZI6"/>
<dbReference type="KEGG" id="nli:G3M70_05320"/>
<protein>
    <submittedName>
        <fullName evidence="3">NAD(P)/FAD-dependent oxidoreductase</fullName>
    </submittedName>
</protein>
<dbReference type="GO" id="GO:0016491">
    <property type="term" value="F:oxidoreductase activity"/>
    <property type="evidence" value="ECO:0007669"/>
    <property type="project" value="InterPro"/>
</dbReference>
<dbReference type="Proteomes" id="UP000594688">
    <property type="component" value="Chromosome"/>
</dbReference>
<evidence type="ECO:0000259" key="2">
    <source>
        <dbReference type="Pfam" id="PF01593"/>
    </source>
</evidence>
<dbReference type="Gene3D" id="3.50.50.60">
    <property type="entry name" value="FAD/NAD(P)-binding domain"/>
    <property type="match status" value="2"/>
</dbReference>
<accession>A0A7T0FZI6</accession>
<dbReference type="InterPro" id="IPR036188">
    <property type="entry name" value="FAD/NAD-bd_sf"/>
</dbReference>
<dbReference type="SUPFAM" id="SSF51905">
    <property type="entry name" value="FAD/NAD(P)-binding domain"/>
    <property type="match status" value="1"/>
</dbReference>
<name>A0A7T0FZI6_9BACT</name>
<proteinExistence type="inferred from homology"/>
<evidence type="ECO:0000313" key="4">
    <source>
        <dbReference type="Proteomes" id="UP000594688"/>
    </source>
</evidence>
<dbReference type="PANTHER" id="PTHR43734:SF3">
    <property type="entry name" value="B-CAROTENE KETOLASE"/>
    <property type="match status" value="1"/>
</dbReference>
<dbReference type="Pfam" id="PF01593">
    <property type="entry name" value="Amino_oxidase"/>
    <property type="match status" value="1"/>
</dbReference>